<dbReference type="Proteomes" id="UP001605261">
    <property type="component" value="Unassembled WGS sequence"/>
</dbReference>
<gene>
    <name evidence="2" type="ORF">ACEU0G_003757</name>
</gene>
<sequence length="404" mass="43342">MTVPSQEYAGLAAHSYQDLKVGQRGPNDEEKVVIDGTQYRVVEHANNPNTGYQGTIYQKVDSGEIVVAHRGTEEVWKDGIVADGSMVLSRTNPQADDAIALTGRALHYARTYSSVNPPEVTVTGHSLGGTLAQVSAHHYDLRGETFNAYGAGSLDRRIPEGPNDRMVNHVMAADVVSAASGHYGEVRTYASEKEISVLRQSGYHDNRFVDFITPDLPVVAAARSMGSHSMHNFLPVDGDGKPDKSVLQDPAAQARAEDHKDAIDNYRGDVERLRRVVTIGARGPIGAIEDVVDHVRGPVKAGEPARQQQEREAQTTGRPLSERAPDAATPTREGGGAGQDNVSRLLDAARGGNAEDLRAATASLQNSEAGQAWQQRVDAQVQAATQRDAAQHAPPPSQDAARFA</sequence>
<accession>A0ABW7CY76</accession>
<organism evidence="2 3">
    <name type="scientific">Stenotrophomonas nematodicola</name>
    <dbReference type="NCBI Taxonomy" id="2656746"/>
    <lineage>
        <taxon>Bacteria</taxon>
        <taxon>Pseudomonadati</taxon>
        <taxon>Pseudomonadota</taxon>
        <taxon>Gammaproteobacteria</taxon>
        <taxon>Lysobacterales</taxon>
        <taxon>Lysobacteraceae</taxon>
        <taxon>Stenotrophomonas</taxon>
    </lineage>
</organism>
<protein>
    <submittedName>
        <fullName evidence="2">Lipase</fullName>
    </submittedName>
</protein>
<dbReference type="Pfam" id="PF26363">
    <property type="entry name" value="Phospholipase-like"/>
    <property type="match status" value="1"/>
</dbReference>
<keyword evidence="3" id="KW-1185">Reference proteome</keyword>
<feature type="compositionally biased region" description="Polar residues" evidence="1">
    <location>
        <begin position="362"/>
        <end position="374"/>
    </location>
</feature>
<proteinExistence type="predicted"/>
<feature type="region of interest" description="Disordered" evidence="1">
    <location>
        <begin position="239"/>
        <end position="258"/>
    </location>
</feature>
<evidence type="ECO:0000313" key="3">
    <source>
        <dbReference type="Proteomes" id="UP001605261"/>
    </source>
</evidence>
<reference evidence="2 3" key="1">
    <citation type="submission" date="2024-09" db="EMBL/GenBank/DDBJ databases">
        <authorList>
            <consortium name="All-Russian atlas of soil microorganisms"/>
            <consortium name="as a basis for the search for new antimicrobial producers and enzymes with unique properties"/>
            <person name="Sokolova E.A."/>
            <person name="Voronina E.N."/>
        </authorList>
    </citation>
    <scope>NUCLEOTIDE SEQUENCE [LARGE SCALE GENOMIC DNA]</scope>
    <source>
        <strain evidence="2 3">AF-22b-331.1</strain>
    </source>
</reference>
<dbReference type="EMBL" id="JBHGCJ010000007">
    <property type="protein sequence ID" value="MFG6109738.1"/>
    <property type="molecule type" value="Genomic_DNA"/>
</dbReference>
<evidence type="ECO:0000256" key="1">
    <source>
        <dbReference type="SAM" id="MobiDB-lite"/>
    </source>
</evidence>
<evidence type="ECO:0000313" key="2">
    <source>
        <dbReference type="EMBL" id="MFG6109738.1"/>
    </source>
</evidence>
<dbReference type="RefSeq" id="WP_394163544.1">
    <property type="nucleotide sequence ID" value="NZ_JBHGCJ010000007.1"/>
</dbReference>
<name>A0ABW7CY76_9GAMM</name>
<dbReference type="SUPFAM" id="SSF53474">
    <property type="entry name" value="alpha/beta-Hydrolases"/>
    <property type="match status" value="1"/>
</dbReference>
<comment type="caution">
    <text evidence="2">The sequence shown here is derived from an EMBL/GenBank/DDBJ whole genome shotgun (WGS) entry which is preliminary data.</text>
</comment>
<feature type="region of interest" description="Disordered" evidence="1">
    <location>
        <begin position="300"/>
        <end position="404"/>
    </location>
</feature>
<dbReference type="Gene3D" id="3.40.50.1820">
    <property type="entry name" value="alpha/beta hydrolase"/>
    <property type="match status" value="1"/>
</dbReference>
<dbReference type="InterPro" id="IPR029058">
    <property type="entry name" value="AB_hydrolase_fold"/>
</dbReference>